<dbReference type="EMBL" id="AP018203">
    <property type="protein sequence ID" value="BAY55866.1"/>
    <property type="molecule type" value="Genomic_DNA"/>
</dbReference>
<name>A0A1Z4JGI9_LEPBY</name>
<evidence type="ECO:0000313" key="2">
    <source>
        <dbReference type="EMBL" id="BAY55866.1"/>
    </source>
</evidence>
<dbReference type="Proteomes" id="UP000217895">
    <property type="component" value="Chromosome"/>
</dbReference>
<keyword evidence="3" id="KW-1185">Reference proteome</keyword>
<evidence type="ECO:0000256" key="1">
    <source>
        <dbReference type="SAM" id="MobiDB-lite"/>
    </source>
</evidence>
<organism evidence="2 3">
    <name type="scientific">Leptolyngbya boryana NIES-2135</name>
    <dbReference type="NCBI Taxonomy" id="1973484"/>
    <lineage>
        <taxon>Bacteria</taxon>
        <taxon>Bacillati</taxon>
        <taxon>Cyanobacteriota</taxon>
        <taxon>Cyanophyceae</taxon>
        <taxon>Leptolyngbyales</taxon>
        <taxon>Leptolyngbyaceae</taxon>
        <taxon>Leptolyngbya group</taxon>
        <taxon>Leptolyngbya</taxon>
    </lineage>
</organism>
<reference evidence="2 3" key="1">
    <citation type="submission" date="2017-06" db="EMBL/GenBank/DDBJ databases">
        <title>Genome sequencing of cyanobaciteial culture collection at National Institute for Environmental Studies (NIES).</title>
        <authorList>
            <person name="Hirose Y."/>
            <person name="Shimura Y."/>
            <person name="Fujisawa T."/>
            <person name="Nakamura Y."/>
            <person name="Kawachi M."/>
        </authorList>
    </citation>
    <scope>NUCLEOTIDE SEQUENCE [LARGE SCALE GENOMIC DNA]</scope>
    <source>
        <strain evidence="2 3">NIES-2135</strain>
    </source>
</reference>
<protein>
    <submittedName>
        <fullName evidence="2">Uncharacterized protein</fullName>
    </submittedName>
</protein>
<accession>A0A1Z4JGI9</accession>
<proteinExistence type="predicted"/>
<sequence>MTQHPSWSERIETAIAELEAEGETATADQVRDAIEQTPEE</sequence>
<gene>
    <name evidence="2" type="ORF">NIES2135_26910</name>
</gene>
<dbReference type="AlphaFoldDB" id="A0A1Z4JGI9"/>
<evidence type="ECO:0000313" key="3">
    <source>
        <dbReference type="Proteomes" id="UP000217895"/>
    </source>
</evidence>
<feature type="region of interest" description="Disordered" evidence="1">
    <location>
        <begin position="19"/>
        <end position="40"/>
    </location>
</feature>